<protein>
    <submittedName>
        <fullName evidence="2">AAA family ATPase</fullName>
    </submittedName>
</protein>
<dbReference type="RefSeq" id="WP_151107089.1">
    <property type="nucleotide sequence ID" value="NZ_WAEM01000002.1"/>
</dbReference>
<dbReference type="OrthoDB" id="9763659at2"/>
<dbReference type="Gene3D" id="2.30.30.940">
    <property type="match status" value="1"/>
</dbReference>
<dbReference type="Pfam" id="PF14493">
    <property type="entry name" value="HTH_40"/>
    <property type="match status" value="1"/>
</dbReference>
<dbReference type="InterPro" id="IPR027417">
    <property type="entry name" value="P-loop_NTPase"/>
</dbReference>
<dbReference type="Gene3D" id="3.40.50.300">
    <property type="entry name" value="P-loop containing nucleotide triphosphate hydrolases"/>
    <property type="match status" value="1"/>
</dbReference>
<sequence length="756" mass="86878">MENLSEEAKYTLQFINQTQRSIFLTGKAGTGKTTLLKEIIASTHKNVVVVAPTGIAALNASGVTIHSMFQLPFGGFIPDTTAFHFSDAVKFESKSTLVRHFKMSSLKKSVIRNMELLIIDEVSMLRADLLDAMDFMMQSVRKKKIPFGGVQVLFIGDLLQLPPVIRDEEWKILRMYYKGKFFFHSHVIQQNPPLYIELSKIFRQTDDVFISILNNLRNNTISQADIQNLNQYVQPNFDLKANKGYITLTTHNAKADAMNAQALQDLQGKLVKYKPEIVGEFPDKIFPVDETLELKIGAQIMFVKNDLSFDKKYFNGKMGIIKSLSAEEILVHFPEENKTIEVEKYEWQNIRYKANEMTKEIQEETLGTFVHYPIKLAWAITVHKSQGLTFDKAALDVSQVFLPGQAYVALSRLRSLNGLILLSPLRMNGISNDQDVMDYALNKASEKILEHALQEETKNFILSYLKSTFDWSELAQEWRNHQFSYGEKSESSEKSKHAIWAKKNAETVGELVGPARKFLSQLDKLFAEETFDVVYVSERIQAAHDYFFVPMDNLVNEILWKLEEIIRIKKVKGFYEEIIALEEIQTRAVLRLMKAKLLIKTIASNETISKEKLVSEEIKYYKINKLERIREEFKSINVTLIEDEYDLERYTSSKKSKEKTPKKSTVQETYELWQQKLSIKEIAERRVLTMQTISGHLAKLIEAKTISLSEVLPNDKIQALAKAFDGYNEASLNPLKEKHGDTFTWDELKLFKASLN</sequence>
<dbReference type="EMBL" id="WAEM01000002">
    <property type="protein sequence ID" value="KAB1157096.1"/>
    <property type="molecule type" value="Genomic_DNA"/>
</dbReference>
<comment type="caution">
    <text evidence="2">The sequence shown here is derived from an EMBL/GenBank/DDBJ whole genome shotgun (WGS) entry which is preliminary data.</text>
</comment>
<dbReference type="FunFam" id="3.40.50.300:FF:001498">
    <property type="entry name" value="ATP-dependent DNA helicase"/>
    <property type="match status" value="1"/>
</dbReference>
<dbReference type="SUPFAM" id="SSF52540">
    <property type="entry name" value="P-loop containing nucleoside triphosphate hydrolases"/>
    <property type="match status" value="2"/>
</dbReference>
<dbReference type="Gene3D" id="1.10.10.1390">
    <property type="entry name" value="ATP-dependent DNA helicase RecQ"/>
    <property type="match status" value="1"/>
</dbReference>
<dbReference type="Proteomes" id="UP000490922">
    <property type="component" value="Unassembled WGS sequence"/>
</dbReference>
<dbReference type="GO" id="GO:0006281">
    <property type="term" value="P:DNA repair"/>
    <property type="evidence" value="ECO:0007669"/>
    <property type="project" value="InterPro"/>
</dbReference>
<evidence type="ECO:0000313" key="2">
    <source>
        <dbReference type="EMBL" id="KAB1157096.1"/>
    </source>
</evidence>
<feature type="domain" description="AAA+ ATPase" evidence="1">
    <location>
        <begin position="18"/>
        <end position="181"/>
    </location>
</feature>
<reference evidence="2 3" key="1">
    <citation type="submission" date="2019-09" db="EMBL/GenBank/DDBJ databases">
        <title>Flavobacterium sp. nov., isolated from glacier ice.</title>
        <authorList>
            <person name="Liu Q."/>
        </authorList>
    </citation>
    <scope>NUCLEOTIDE SEQUENCE [LARGE SCALE GENOMIC DNA]</scope>
    <source>
        <strain evidence="2 3">NBRC 112527</strain>
    </source>
</reference>
<dbReference type="AlphaFoldDB" id="A0A7J5AHQ6"/>
<evidence type="ECO:0000313" key="3">
    <source>
        <dbReference type="Proteomes" id="UP000490922"/>
    </source>
</evidence>
<dbReference type="GO" id="GO:0000723">
    <property type="term" value="P:telomere maintenance"/>
    <property type="evidence" value="ECO:0007669"/>
    <property type="project" value="InterPro"/>
</dbReference>
<dbReference type="PANTHER" id="PTHR47642:SF7">
    <property type="entry name" value="ATP-DEPENDENT DNA HELICASE PIF1"/>
    <property type="match status" value="1"/>
</dbReference>
<dbReference type="Pfam" id="PF05970">
    <property type="entry name" value="PIF1"/>
    <property type="match status" value="1"/>
</dbReference>
<keyword evidence="3" id="KW-1185">Reference proteome</keyword>
<dbReference type="InterPro" id="IPR051055">
    <property type="entry name" value="PIF1_helicase"/>
</dbReference>
<dbReference type="SMART" id="SM00382">
    <property type="entry name" value="AAA"/>
    <property type="match status" value="1"/>
</dbReference>
<accession>A0A7J5AHQ6</accession>
<evidence type="ECO:0000259" key="1">
    <source>
        <dbReference type="SMART" id="SM00382"/>
    </source>
</evidence>
<dbReference type="InterPro" id="IPR029491">
    <property type="entry name" value="Helicase_HTH"/>
</dbReference>
<gene>
    <name evidence="2" type="ORF">F6464_07060</name>
</gene>
<proteinExistence type="predicted"/>
<name>A0A7J5AHQ6_9FLAO</name>
<dbReference type="GO" id="GO:0003678">
    <property type="term" value="F:DNA helicase activity"/>
    <property type="evidence" value="ECO:0007669"/>
    <property type="project" value="InterPro"/>
</dbReference>
<dbReference type="InterPro" id="IPR010285">
    <property type="entry name" value="DNA_helicase_pif1-like_DEAD"/>
</dbReference>
<dbReference type="PANTHER" id="PTHR47642">
    <property type="entry name" value="ATP-DEPENDENT DNA HELICASE"/>
    <property type="match status" value="1"/>
</dbReference>
<dbReference type="InterPro" id="IPR003593">
    <property type="entry name" value="AAA+_ATPase"/>
</dbReference>
<organism evidence="2 3">
    <name type="scientific">Flavobacterium luteum</name>
    <dbReference type="NCBI Taxonomy" id="2026654"/>
    <lineage>
        <taxon>Bacteria</taxon>
        <taxon>Pseudomonadati</taxon>
        <taxon>Bacteroidota</taxon>
        <taxon>Flavobacteriia</taxon>
        <taxon>Flavobacteriales</taxon>
        <taxon>Flavobacteriaceae</taxon>
        <taxon>Flavobacterium</taxon>
    </lineage>
</organism>
<dbReference type="CDD" id="cd18809">
    <property type="entry name" value="SF1_C_RecD"/>
    <property type="match status" value="1"/>
</dbReference>